<evidence type="ECO:0000256" key="1">
    <source>
        <dbReference type="SAM" id="MobiDB-lite"/>
    </source>
</evidence>
<dbReference type="RefSeq" id="WP_139757631.1">
    <property type="nucleotide sequence ID" value="NZ_CP039852.1"/>
</dbReference>
<dbReference type="KEGG" id="salk:FBQ74_16105"/>
<feature type="domain" description="PKD/Chitinase" evidence="2">
    <location>
        <begin position="128"/>
        <end position="215"/>
    </location>
</feature>
<protein>
    <recommendedName>
        <fullName evidence="2">PKD/Chitinase domain-containing protein</fullName>
    </recommendedName>
</protein>
<accession>A0A5B7YJR7</accession>
<dbReference type="EMBL" id="CP039852">
    <property type="protein sequence ID" value="QCZ94899.1"/>
    <property type="molecule type" value="Genomic_DNA"/>
</dbReference>
<evidence type="ECO:0000259" key="2">
    <source>
        <dbReference type="SMART" id="SM00089"/>
    </source>
</evidence>
<dbReference type="Proteomes" id="UP000304912">
    <property type="component" value="Chromosome"/>
</dbReference>
<keyword evidence="4" id="KW-1185">Reference proteome</keyword>
<gene>
    <name evidence="3" type="ORF">FBQ74_16105</name>
</gene>
<name>A0A5B7YJR7_9ALTE</name>
<evidence type="ECO:0000313" key="4">
    <source>
        <dbReference type="Proteomes" id="UP000304912"/>
    </source>
</evidence>
<dbReference type="AlphaFoldDB" id="A0A5B7YJR7"/>
<dbReference type="InterPro" id="IPR022409">
    <property type="entry name" value="PKD/Chitinase_dom"/>
</dbReference>
<dbReference type="Pfam" id="PF22352">
    <property type="entry name" value="K319L-like_PKD"/>
    <property type="match status" value="1"/>
</dbReference>
<sequence>MKRLSLLCASSVLVLTGCGGSDDKEKVVNNTPPVIELQSTSSSPENKQTTVSATVSDPDGSVSTMQWSVTDGDAEIISGGQTDTAVIKLPAVESDATVTLQLTATDDAGDSTQQTTTITVNQIEPSVSMQESYTAEEKTDVTITSDVDLDHGSIASYQWTQTSGPEAQLSGTDTDSLQLTLPELDNDATATFELTVTDDDGDTATASTSVEIKRITSSLTINGLATDAPLDNAEITVLLNGEEYMDGIVTDASGNYSFTLEVDESQNNAFVAIKAKGTGDQAAAGLISLLSNVDTLIEDSQGDGVLDIDDNPGTTVSNITTAKYALMKRAAKDKDIFSEETVEEVSEEVDPQLVLKLATAIKVAIDKATTAETQLPEGVTDTLALIESEEQTNAYVETVVQTPQFEEAQQEIFEDPTLLATDATFDDEFVFYTLPASDLQNYSSVLRFFSDRTGTDAGVSFTWQPDGAKLLLTYGGDVRFVSFPSKTNAAGDTYQVYQENIPVSRTYTLISDNGNTQDFLMTYVNEMRYPDNPEFEAERSGWTELLTVKKTISPIEITAPTRLYLTLPESIVLQDDDTSYDQTYYEQFDLNADGSATALLTDQQVSWSLDNGVLTIEGFSSKALVSEAEALEGSTLVLRKFSERRSGDVLALEVRDETGKPVYRHDAGVLAVFKSDEESWSADSVPGIYGYDTILGESELDRFWFELKENGHAFTVSSNDDNEDGVLQEDEVLVYSGSWSINAEGKLVITRFYDSDNLSPSQTCFIESASCVLYHQRTWELLKQNEKDITLMHVHDFKPVFVEYYGPYPTDITRDIRTLEKLDTVPFDISSIGLQ</sequence>
<dbReference type="SMART" id="SM00089">
    <property type="entry name" value="PKD"/>
    <property type="match status" value="2"/>
</dbReference>
<reference evidence="3 4" key="1">
    <citation type="submission" date="2019-04" db="EMBL/GenBank/DDBJ databases">
        <title>Salinimonas iocasae sp. nov., a halophilic bacterium isolated from the outer tube casing of tubeworms in Okinawa Trough.</title>
        <authorList>
            <person name="Zhang H."/>
            <person name="Wang H."/>
            <person name="Li C."/>
        </authorList>
    </citation>
    <scope>NUCLEOTIDE SEQUENCE [LARGE SCALE GENOMIC DNA]</scope>
    <source>
        <strain evidence="3 4">KX18D6</strain>
    </source>
</reference>
<dbReference type="PROSITE" id="PS51257">
    <property type="entry name" value="PROKAR_LIPOPROTEIN"/>
    <property type="match status" value="1"/>
</dbReference>
<feature type="domain" description="PKD/Chitinase" evidence="2">
    <location>
        <begin position="34"/>
        <end position="123"/>
    </location>
</feature>
<dbReference type="InterPro" id="IPR013783">
    <property type="entry name" value="Ig-like_fold"/>
</dbReference>
<organism evidence="3 4">
    <name type="scientific">Salinimonas iocasae</name>
    <dbReference type="NCBI Taxonomy" id="2572577"/>
    <lineage>
        <taxon>Bacteria</taxon>
        <taxon>Pseudomonadati</taxon>
        <taxon>Pseudomonadota</taxon>
        <taxon>Gammaproteobacteria</taxon>
        <taxon>Alteromonadales</taxon>
        <taxon>Alteromonadaceae</taxon>
        <taxon>Alteromonas/Salinimonas group</taxon>
        <taxon>Salinimonas</taxon>
    </lineage>
</organism>
<feature type="region of interest" description="Disordered" evidence="1">
    <location>
        <begin position="35"/>
        <end position="62"/>
    </location>
</feature>
<proteinExistence type="predicted"/>
<dbReference type="Gene3D" id="2.60.40.10">
    <property type="entry name" value="Immunoglobulins"/>
    <property type="match status" value="2"/>
</dbReference>
<dbReference type="CDD" id="cd00146">
    <property type="entry name" value="PKD"/>
    <property type="match status" value="1"/>
</dbReference>
<dbReference type="OrthoDB" id="9815730at2"/>
<evidence type="ECO:0000313" key="3">
    <source>
        <dbReference type="EMBL" id="QCZ94899.1"/>
    </source>
</evidence>